<accession>A0A831WCA7</accession>
<dbReference type="EMBL" id="DRLF01000046">
    <property type="protein sequence ID" value="HEC05449.1"/>
    <property type="molecule type" value="Genomic_DNA"/>
</dbReference>
<comment type="similarity">
    <text evidence="2">Belongs to the class-A beta-lactamase family.</text>
</comment>
<dbReference type="GO" id="GO:0008800">
    <property type="term" value="F:beta-lactamase activity"/>
    <property type="evidence" value="ECO:0007669"/>
    <property type="project" value="UniProtKB-EC"/>
</dbReference>
<sequence>MKRRIVGAVLTALLCLPAMVYSYPLDGYNDTGIRRVEGFRLMTEGKIKGHKQPPGARLSTEQVDLRLLDRKEMNLPPPDPEFTAQIRKLLGKHADRYGISVLDLSDKDNPRYAEWRGDYRQNVGSVGKIIGALGFFQALADTWPGDLKKREEILRNTTVTADSFSHGDHHKIKLFNLETQKLLRRPVRNGDQGNLWEWLDWMLSVSSNAAAAMVMREAMLLRHFGKDYPVSEEQIQKFFKETPKKELTKLFRQTFWEPVTRNGLDIDQLRQGSFFTAQGKRNVYGGGNSYGTSRELMKLVLRMEQGRLVDEWTSRNLKRLLYMTEHRIRYASSPALKDAAVYFKSGSLYSCDRKNPMPCGKYKGTGKNYMNSVAIIESPAGDYRLHYVVTLISNVLGKNSAVDHQTLATRIHRLIEAAHPVAETPSEKN</sequence>
<dbReference type="InterPro" id="IPR012338">
    <property type="entry name" value="Beta-lactam/transpept-like"/>
</dbReference>
<dbReference type="InterPro" id="IPR045155">
    <property type="entry name" value="Beta-lactam_cat"/>
</dbReference>
<organism evidence="5">
    <name type="scientific">Thiolapillus brandeum</name>
    <dbReference type="NCBI Taxonomy" id="1076588"/>
    <lineage>
        <taxon>Bacteria</taxon>
        <taxon>Pseudomonadati</taxon>
        <taxon>Pseudomonadota</taxon>
        <taxon>Gammaproteobacteria</taxon>
        <taxon>Chromatiales</taxon>
        <taxon>Sedimenticolaceae</taxon>
        <taxon>Thiolapillus</taxon>
    </lineage>
</organism>
<gene>
    <name evidence="5" type="ORF">ENJ12_01225</name>
</gene>
<reference evidence="5" key="1">
    <citation type="journal article" date="2020" name="mSystems">
        <title>Genome- and Community-Level Interaction Insights into Carbon Utilization and Element Cycling Functions of Hydrothermarchaeota in Hydrothermal Sediment.</title>
        <authorList>
            <person name="Zhou Z."/>
            <person name="Liu Y."/>
            <person name="Xu W."/>
            <person name="Pan J."/>
            <person name="Luo Z.H."/>
            <person name="Li M."/>
        </authorList>
    </citation>
    <scope>NUCLEOTIDE SEQUENCE [LARGE SCALE GENOMIC DNA]</scope>
    <source>
        <strain evidence="5">HyVt-458</strain>
    </source>
</reference>
<dbReference type="PANTHER" id="PTHR35333:SF3">
    <property type="entry name" value="BETA-LACTAMASE-TYPE TRANSPEPTIDASE FOLD CONTAINING PROTEIN"/>
    <property type="match status" value="1"/>
</dbReference>
<evidence type="ECO:0000313" key="5">
    <source>
        <dbReference type="EMBL" id="HEC05449.1"/>
    </source>
</evidence>
<evidence type="ECO:0000259" key="4">
    <source>
        <dbReference type="Pfam" id="PF13354"/>
    </source>
</evidence>
<dbReference type="Gene3D" id="3.40.710.10">
    <property type="entry name" value="DD-peptidase/beta-lactamase superfamily"/>
    <property type="match status" value="1"/>
</dbReference>
<dbReference type="Proteomes" id="UP000886339">
    <property type="component" value="Unassembled WGS sequence"/>
</dbReference>
<evidence type="ECO:0000256" key="3">
    <source>
        <dbReference type="ARBA" id="ARBA00012865"/>
    </source>
</evidence>
<dbReference type="GO" id="GO:0046677">
    <property type="term" value="P:response to antibiotic"/>
    <property type="evidence" value="ECO:0007669"/>
    <property type="project" value="InterPro"/>
</dbReference>
<dbReference type="Pfam" id="PF13354">
    <property type="entry name" value="Beta-lactamase2"/>
    <property type="match status" value="1"/>
</dbReference>
<proteinExistence type="inferred from homology"/>
<evidence type="ECO:0000256" key="1">
    <source>
        <dbReference type="ARBA" id="ARBA00001526"/>
    </source>
</evidence>
<dbReference type="GO" id="GO:0030655">
    <property type="term" value="P:beta-lactam antibiotic catabolic process"/>
    <property type="evidence" value="ECO:0007669"/>
    <property type="project" value="InterPro"/>
</dbReference>
<protein>
    <recommendedName>
        <fullName evidence="3">beta-lactamase</fullName>
        <ecNumber evidence="3">3.5.2.6</ecNumber>
    </recommendedName>
</protein>
<comment type="caution">
    <text evidence="5">The sequence shown here is derived from an EMBL/GenBank/DDBJ whole genome shotgun (WGS) entry which is preliminary data.</text>
</comment>
<feature type="domain" description="Beta-lactamase class A catalytic" evidence="4">
    <location>
        <begin position="98"/>
        <end position="380"/>
    </location>
</feature>
<dbReference type="AlphaFoldDB" id="A0A831WCA7"/>
<evidence type="ECO:0000256" key="2">
    <source>
        <dbReference type="ARBA" id="ARBA00009009"/>
    </source>
</evidence>
<name>A0A831WCA7_9GAMM</name>
<dbReference type="EC" id="3.5.2.6" evidence="3"/>
<dbReference type="PANTHER" id="PTHR35333">
    <property type="entry name" value="BETA-LACTAMASE"/>
    <property type="match status" value="1"/>
</dbReference>
<comment type="catalytic activity">
    <reaction evidence="1">
        <text>a beta-lactam + H2O = a substituted beta-amino acid</text>
        <dbReference type="Rhea" id="RHEA:20401"/>
        <dbReference type="ChEBI" id="CHEBI:15377"/>
        <dbReference type="ChEBI" id="CHEBI:35627"/>
        <dbReference type="ChEBI" id="CHEBI:140347"/>
        <dbReference type="EC" id="3.5.2.6"/>
    </reaction>
</comment>
<dbReference type="InterPro" id="IPR000871">
    <property type="entry name" value="Beta-lactam_class-A"/>
</dbReference>
<dbReference type="SUPFAM" id="SSF56601">
    <property type="entry name" value="beta-lactamase/transpeptidase-like"/>
    <property type="match status" value="1"/>
</dbReference>